<keyword evidence="8" id="KW-1185">Reference proteome</keyword>
<dbReference type="PANTHER" id="PTHR43791">
    <property type="entry name" value="PERMEASE-RELATED"/>
    <property type="match status" value="1"/>
</dbReference>
<dbReference type="SUPFAM" id="SSF103473">
    <property type="entry name" value="MFS general substrate transporter"/>
    <property type="match status" value="1"/>
</dbReference>
<comment type="subcellular location">
    <subcellularLocation>
        <location evidence="1">Membrane</location>
        <topology evidence="1">Multi-pass membrane protein</topology>
    </subcellularLocation>
</comment>
<name>A0AB34KF46_9PEZI</name>
<evidence type="ECO:0000256" key="3">
    <source>
        <dbReference type="ARBA" id="ARBA00022692"/>
    </source>
</evidence>
<feature type="transmembrane region" description="Helical" evidence="6">
    <location>
        <begin position="370"/>
        <end position="389"/>
    </location>
</feature>
<organism evidence="7 8">
    <name type="scientific">Cladosporium halotolerans</name>
    <dbReference type="NCBI Taxonomy" id="1052096"/>
    <lineage>
        <taxon>Eukaryota</taxon>
        <taxon>Fungi</taxon>
        <taxon>Dikarya</taxon>
        <taxon>Ascomycota</taxon>
        <taxon>Pezizomycotina</taxon>
        <taxon>Dothideomycetes</taxon>
        <taxon>Dothideomycetidae</taxon>
        <taxon>Cladosporiales</taxon>
        <taxon>Cladosporiaceae</taxon>
        <taxon>Cladosporium</taxon>
    </lineage>
</organism>
<protein>
    <recommendedName>
        <fullName evidence="9">MFS transporter</fullName>
    </recommendedName>
</protein>
<keyword evidence="4 6" id="KW-1133">Transmembrane helix</keyword>
<dbReference type="Pfam" id="PF07690">
    <property type="entry name" value="MFS_1"/>
    <property type="match status" value="1"/>
</dbReference>
<dbReference type="GeneID" id="96009167"/>
<dbReference type="FunFam" id="1.20.1250.20:FF:000106">
    <property type="entry name" value="MFS transporter, putative"/>
    <property type="match status" value="1"/>
</dbReference>
<dbReference type="InterPro" id="IPR011701">
    <property type="entry name" value="MFS"/>
</dbReference>
<dbReference type="Gene3D" id="1.20.1250.20">
    <property type="entry name" value="MFS general substrate transporter like domains"/>
    <property type="match status" value="1"/>
</dbReference>
<evidence type="ECO:0000256" key="5">
    <source>
        <dbReference type="ARBA" id="ARBA00023136"/>
    </source>
</evidence>
<dbReference type="GO" id="GO:0016020">
    <property type="term" value="C:membrane"/>
    <property type="evidence" value="ECO:0007669"/>
    <property type="project" value="UniProtKB-SubCell"/>
</dbReference>
<feature type="transmembrane region" description="Helical" evidence="6">
    <location>
        <begin position="401"/>
        <end position="421"/>
    </location>
</feature>
<feature type="transmembrane region" description="Helical" evidence="6">
    <location>
        <begin position="196"/>
        <end position="215"/>
    </location>
</feature>
<feature type="transmembrane region" description="Helical" evidence="6">
    <location>
        <begin position="308"/>
        <end position="332"/>
    </location>
</feature>
<sequence length="529" mass="60178">MDAPAPAPKAELVRTTSIDKDIAGEVGRDHIPLKPHESYEGAHRWDPEATWTPKEEARVVLKTDIRLMTWLCLMFFGLQLDRGNLSNALTDNLLDDLALDTNDYNNGTTIQLLAFLSAEFPVQLLIKRFGFKQVLPLLMVMWSTVSWAQAFMTGRTGFYITRALIGACEGGFIPGTILFATYFYTSKELSVRLAAFWSTLNIARVISSLLAAGILEMRGIAGRPGWFWLFLLEGLLTFLIGAISYIYLPYSPTRTKGVLWRRSWYNEDEEVIMVNRILRDDPAKGITALKEPATFRDVINTWKDPSMWGLYFVGLVAYIPASPVQAYLSLTLKRIGFSTFDSNMLSIPSAVLQIILMLALAFSSNYFMERTFHCIIGEFWCLPLLIALLKLPEGGHEWGRFTITTMISGYPYFHPIVSAWISENSFDVKKRAITAATYNVIVQVGSVISSQLYRKDDQPYYYRGNKILISICALSLATFVAQREYLRWLNRRKAKAWEAMSSVDKVAYQADQEAREKDGNKRLDFRFQY</sequence>
<evidence type="ECO:0000256" key="2">
    <source>
        <dbReference type="ARBA" id="ARBA00022448"/>
    </source>
</evidence>
<evidence type="ECO:0000256" key="1">
    <source>
        <dbReference type="ARBA" id="ARBA00004141"/>
    </source>
</evidence>
<feature type="transmembrane region" description="Helical" evidence="6">
    <location>
        <begin position="227"/>
        <end position="248"/>
    </location>
</feature>
<dbReference type="EMBL" id="JAAQHG020000034">
    <property type="protein sequence ID" value="KAL1583529.1"/>
    <property type="molecule type" value="Genomic_DNA"/>
</dbReference>
<dbReference type="Proteomes" id="UP000803884">
    <property type="component" value="Unassembled WGS sequence"/>
</dbReference>
<dbReference type="RefSeq" id="XP_069226636.1">
    <property type="nucleotide sequence ID" value="XM_069376329.1"/>
</dbReference>
<feature type="transmembrane region" description="Helical" evidence="6">
    <location>
        <begin position="134"/>
        <end position="152"/>
    </location>
</feature>
<dbReference type="FunFam" id="1.20.1250.20:FF:000247">
    <property type="entry name" value="MFS general substrate transporter"/>
    <property type="match status" value="1"/>
</dbReference>
<evidence type="ECO:0008006" key="9">
    <source>
        <dbReference type="Google" id="ProtNLM"/>
    </source>
</evidence>
<evidence type="ECO:0000313" key="8">
    <source>
        <dbReference type="Proteomes" id="UP000803884"/>
    </source>
</evidence>
<evidence type="ECO:0000256" key="4">
    <source>
        <dbReference type="ARBA" id="ARBA00022989"/>
    </source>
</evidence>
<keyword evidence="2" id="KW-0813">Transport</keyword>
<dbReference type="AlphaFoldDB" id="A0AB34KF46"/>
<comment type="caution">
    <text evidence="7">The sequence shown here is derived from an EMBL/GenBank/DDBJ whole genome shotgun (WGS) entry which is preliminary data.</text>
</comment>
<evidence type="ECO:0000313" key="7">
    <source>
        <dbReference type="EMBL" id="KAL1583529.1"/>
    </source>
</evidence>
<feature type="transmembrane region" description="Helical" evidence="6">
    <location>
        <begin position="164"/>
        <end position="184"/>
    </location>
</feature>
<evidence type="ECO:0000256" key="6">
    <source>
        <dbReference type="SAM" id="Phobius"/>
    </source>
</evidence>
<keyword evidence="3 6" id="KW-0812">Transmembrane</keyword>
<dbReference type="InterPro" id="IPR036259">
    <property type="entry name" value="MFS_trans_sf"/>
</dbReference>
<gene>
    <name evidence="7" type="ORF">WHR41_07725</name>
</gene>
<dbReference type="GO" id="GO:0022857">
    <property type="term" value="F:transmembrane transporter activity"/>
    <property type="evidence" value="ECO:0007669"/>
    <property type="project" value="InterPro"/>
</dbReference>
<proteinExistence type="predicted"/>
<feature type="transmembrane region" description="Helical" evidence="6">
    <location>
        <begin position="344"/>
        <end position="364"/>
    </location>
</feature>
<accession>A0AB34KF46</accession>
<feature type="transmembrane region" description="Helical" evidence="6">
    <location>
        <begin position="467"/>
        <end position="486"/>
    </location>
</feature>
<dbReference type="PANTHER" id="PTHR43791:SF60">
    <property type="entry name" value="TRANSPORTER, PUTATIVE (AFU_ORTHOLOGUE AFUA_1G17160)-RELATED"/>
    <property type="match status" value="1"/>
</dbReference>
<reference evidence="7 8" key="1">
    <citation type="journal article" date="2020" name="Microbiol. Resour. Announc.">
        <title>Draft Genome Sequence of a Cladosporium Species Isolated from the Mesophotic Ascidian Didemnum maculosum.</title>
        <authorList>
            <person name="Gioti A."/>
            <person name="Siaperas R."/>
            <person name="Nikolaivits E."/>
            <person name="Le Goff G."/>
            <person name="Ouazzani J."/>
            <person name="Kotoulas G."/>
            <person name="Topakas E."/>
        </authorList>
    </citation>
    <scope>NUCLEOTIDE SEQUENCE [LARGE SCALE GENOMIC DNA]</scope>
    <source>
        <strain evidence="7 8">TM138-S3</strain>
    </source>
</reference>
<keyword evidence="5 6" id="KW-0472">Membrane</keyword>